<evidence type="ECO:0000313" key="2">
    <source>
        <dbReference type="Proteomes" id="UP000028185"/>
    </source>
</evidence>
<dbReference type="PATRIC" id="fig|1214179.4.peg.458"/>
<dbReference type="AlphaFoldDB" id="A0A075SC86"/>
<reference evidence="1 2" key="1">
    <citation type="journal article" date="2014" name="Genome Announc.">
        <title>Whole-Genome Sequence of Streptococcus suis Serotype 4 Reference Strain 6407.</title>
        <authorList>
            <person name="Wang K."/>
            <person name="Chen J."/>
            <person name="Yao H."/>
            <person name="Lu C."/>
        </authorList>
    </citation>
    <scope>NUCLEOTIDE SEQUENCE [LARGE SCALE GENOMIC DNA]</scope>
    <source>
        <strain evidence="1">6407</strain>
    </source>
</reference>
<dbReference type="HOGENOM" id="CLU_165983_0_0_9"/>
<dbReference type="EMBL" id="CP008921">
    <property type="protein sequence ID" value="AIG42972.1"/>
    <property type="molecule type" value="Genomic_DNA"/>
</dbReference>
<organism evidence="1 2">
    <name type="scientific">Streptococcus suis 6407</name>
    <dbReference type="NCBI Taxonomy" id="1214179"/>
    <lineage>
        <taxon>Bacteria</taxon>
        <taxon>Bacillati</taxon>
        <taxon>Bacillota</taxon>
        <taxon>Bacilli</taxon>
        <taxon>Lactobacillales</taxon>
        <taxon>Streptococcaceae</taxon>
        <taxon>Streptococcus</taxon>
    </lineage>
</organism>
<gene>
    <name evidence="1" type="ORF">ID09_02485</name>
</gene>
<dbReference type="Proteomes" id="UP000028185">
    <property type="component" value="Chromosome"/>
</dbReference>
<accession>A0A075SC86</accession>
<proteinExistence type="predicted"/>
<name>A0A075SC86_STRSU</name>
<protein>
    <submittedName>
        <fullName evidence="1">DNA repair protein</fullName>
    </submittedName>
</protein>
<sequence>MLNAKDLRKLKRSELFELLVEQAKEIESYQAKLVDLEKRIEYREAVLGEIGSIAEASLAVTRIFEEAQLAANIYLEQVQKVTHKQSDNCEIGRTDEDGD</sequence>
<dbReference type="RefSeq" id="WP_023369568.1">
    <property type="nucleotide sequence ID" value="NZ_ALLE01000020.1"/>
</dbReference>
<evidence type="ECO:0000313" key="1">
    <source>
        <dbReference type="EMBL" id="AIG42972.1"/>
    </source>
</evidence>